<dbReference type="CDD" id="cd13668">
    <property type="entry name" value="PBP2_TRAP_UehA_TeaA"/>
    <property type="match status" value="1"/>
</dbReference>
<feature type="signal peptide" evidence="2">
    <location>
        <begin position="1"/>
        <end position="26"/>
    </location>
</feature>
<dbReference type="InterPro" id="IPR038404">
    <property type="entry name" value="TRAP_DctP_sf"/>
</dbReference>
<dbReference type="NCBIfam" id="NF037995">
    <property type="entry name" value="TRAP_S1"/>
    <property type="match status" value="1"/>
</dbReference>
<dbReference type="Proteomes" id="UP001500795">
    <property type="component" value="Unassembled WGS sequence"/>
</dbReference>
<name>A0ABP6VN76_9GAMM</name>
<dbReference type="RefSeq" id="WP_344956389.1">
    <property type="nucleotide sequence ID" value="NZ_BAABCX010000001.1"/>
</dbReference>
<dbReference type="InterPro" id="IPR018389">
    <property type="entry name" value="DctP_fam"/>
</dbReference>
<keyword evidence="1 2" id="KW-0732">Signal</keyword>
<dbReference type="PANTHER" id="PTHR33376:SF4">
    <property type="entry name" value="SIALIC ACID-BINDING PERIPLASMIC PROTEIN SIAP"/>
    <property type="match status" value="1"/>
</dbReference>
<dbReference type="Pfam" id="PF03480">
    <property type="entry name" value="DctP"/>
    <property type="match status" value="1"/>
</dbReference>
<organism evidence="3 4">
    <name type="scientific">Zobellella aerophila</name>
    <dbReference type="NCBI Taxonomy" id="870480"/>
    <lineage>
        <taxon>Bacteria</taxon>
        <taxon>Pseudomonadati</taxon>
        <taxon>Pseudomonadota</taxon>
        <taxon>Gammaproteobacteria</taxon>
        <taxon>Aeromonadales</taxon>
        <taxon>Aeromonadaceae</taxon>
        <taxon>Zobellella</taxon>
    </lineage>
</organism>
<dbReference type="PANTHER" id="PTHR33376">
    <property type="match status" value="1"/>
</dbReference>
<protein>
    <submittedName>
        <fullName evidence="3">Sialic acid TRAP transporter substrate-binding protein SiaP</fullName>
    </submittedName>
</protein>
<evidence type="ECO:0000256" key="1">
    <source>
        <dbReference type="ARBA" id="ARBA00022729"/>
    </source>
</evidence>
<feature type="chain" id="PRO_5045082954" evidence="2">
    <location>
        <begin position="27"/>
        <end position="340"/>
    </location>
</feature>
<reference evidence="4" key="1">
    <citation type="journal article" date="2019" name="Int. J. Syst. Evol. Microbiol.">
        <title>The Global Catalogue of Microorganisms (GCM) 10K type strain sequencing project: providing services to taxonomists for standard genome sequencing and annotation.</title>
        <authorList>
            <consortium name="The Broad Institute Genomics Platform"/>
            <consortium name="The Broad Institute Genome Sequencing Center for Infectious Disease"/>
            <person name="Wu L."/>
            <person name="Ma J."/>
        </authorList>
    </citation>
    <scope>NUCLEOTIDE SEQUENCE [LARGE SCALE GENOMIC DNA]</scope>
    <source>
        <strain evidence="4">JCM 17110</strain>
    </source>
</reference>
<evidence type="ECO:0000256" key="2">
    <source>
        <dbReference type="SAM" id="SignalP"/>
    </source>
</evidence>
<proteinExistence type="predicted"/>
<dbReference type="EMBL" id="BAABCX010000001">
    <property type="protein sequence ID" value="GAA3536367.1"/>
    <property type="molecule type" value="Genomic_DNA"/>
</dbReference>
<keyword evidence="4" id="KW-1185">Reference proteome</keyword>
<evidence type="ECO:0000313" key="4">
    <source>
        <dbReference type="Proteomes" id="UP001500795"/>
    </source>
</evidence>
<sequence length="340" mass="37774">MAELKKRLKALALSASVALSPALAMAEEWKFAIEEIPGSIMDAYAQEFKKRIEDKTHGDVTVKVYHLGSLGTPTELVEQVADGVVQFANVSVGNLGTIVPESQMFLLTYTLPSDSAAVSKLLGSSQVIYGELGKDFEARGLKLHTMYSEGPQVWTTNREIRTPADFDNFKMRVMVSPILLKAYDDLGASPTPLPFGEVYGALQLKQVDGQINPVPAIEEMKFYEVTDYMIWAGEQELVTSVMSGTDWYNSLPAERKRLIGETTAEMQDFTHEVVNQFNEDKLARIKAARPDIKMIELTEEERAAFRERSKATHSAYIDITGKRGQMLLDTLLAEVEAAKP</sequence>
<comment type="caution">
    <text evidence="3">The sequence shown here is derived from an EMBL/GenBank/DDBJ whole genome shotgun (WGS) entry which is preliminary data.</text>
</comment>
<dbReference type="Gene3D" id="3.40.190.170">
    <property type="entry name" value="Bacterial extracellular solute-binding protein, family 7"/>
    <property type="match status" value="1"/>
</dbReference>
<evidence type="ECO:0000313" key="3">
    <source>
        <dbReference type="EMBL" id="GAA3536367.1"/>
    </source>
</evidence>
<gene>
    <name evidence="3" type="primary">siaP</name>
    <name evidence="3" type="ORF">GCM10022394_14990</name>
</gene>
<accession>A0ABP6VN76</accession>